<dbReference type="SUPFAM" id="SSF109854">
    <property type="entry name" value="DinB/YfiT-like putative metalloenzymes"/>
    <property type="match status" value="1"/>
</dbReference>
<reference evidence="1 2" key="1">
    <citation type="submission" date="2020-03" db="EMBL/GenBank/DDBJ databases">
        <title>Cyclobacterium plantarum sp. nov., a marine bacterium isolated from a coastal-marine wetland.</title>
        <authorList>
            <person name="Sanchez-Porro C."/>
            <person name="Ventosa A."/>
            <person name="Amoozegar M."/>
        </authorList>
    </citation>
    <scope>NUCLEOTIDE SEQUENCE [LARGE SCALE GENOMIC DNA]</scope>
    <source>
        <strain evidence="1 2">GBPx2</strain>
    </source>
</reference>
<gene>
    <name evidence="1" type="ORF">G9Q97_04205</name>
</gene>
<dbReference type="RefSeq" id="WP_166143496.1">
    <property type="nucleotide sequence ID" value="NZ_JAANYN010000002.1"/>
</dbReference>
<dbReference type="Pfam" id="PF07606">
    <property type="entry name" value="DUF1569"/>
    <property type="match status" value="1"/>
</dbReference>
<sequence>MRQTVLDKTEITKLIRRVNSLSPDKRPFWGKMNATEMLHHCNLANQRILSWNKPVNPGTFKQKFMKFLVLHVLPGFPRNVKTAAPFETRGKINTQAFENEKELFKTGLLEFAKPGKIFSAPHPYFGPLNTRDWGRVVWMHVDHHLRQFGL</sequence>
<organism evidence="1 2">
    <name type="scientific">Cyclobacterium plantarum</name>
    <dbReference type="NCBI Taxonomy" id="2716263"/>
    <lineage>
        <taxon>Bacteria</taxon>
        <taxon>Pseudomonadati</taxon>
        <taxon>Bacteroidota</taxon>
        <taxon>Cytophagia</taxon>
        <taxon>Cytophagales</taxon>
        <taxon>Cyclobacteriaceae</taxon>
        <taxon>Cyclobacterium</taxon>
    </lineage>
</organism>
<dbReference type="Gene3D" id="1.20.120.450">
    <property type="entry name" value="dinb family like domain"/>
    <property type="match status" value="1"/>
</dbReference>
<dbReference type="Proteomes" id="UP000649799">
    <property type="component" value="Unassembled WGS sequence"/>
</dbReference>
<accession>A0ABX0H721</accession>
<dbReference type="InterPro" id="IPR011463">
    <property type="entry name" value="DUF1569"/>
</dbReference>
<comment type="caution">
    <text evidence="1">The sequence shown here is derived from an EMBL/GenBank/DDBJ whole genome shotgun (WGS) entry which is preliminary data.</text>
</comment>
<evidence type="ECO:0000313" key="2">
    <source>
        <dbReference type="Proteomes" id="UP000649799"/>
    </source>
</evidence>
<proteinExistence type="predicted"/>
<name>A0ABX0H721_9BACT</name>
<evidence type="ECO:0000313" key="1">
    <source>
        <dbReference type="EMBL" id="NHE56011.1"/>
    </source>
</evidence>
<protein>
    <submittedName>
        <fullName evidence="1">DUF1569 domain-containing protein</fullName>
    </submittedName>
</protein>
<dbReference type="InterPro" id="IPR034660">
    <property type="entry name" value="DinB/YfiT-like"/>
</dbReference>
<dbReference type="EMBL" id="JAANYN010000002">
    <property type="protein sequence ID" value="NHE56011.1"/>
    <property type="molecule type" value="Genomic_DNA"/>
</dbReference>
<keyword evidence="2" id="KW-1185">Reference proteome</keyword>